<feature type="signal peptide" evidence="1">
    <location>
        <begin position="1"/>
        <end position="19"/>
    </location>
</feature>
<feature type="chain" id="PRO_5046226325" evidence="1">
    <location>
        <begin position="20"/>
        <end position="307"/>
    </location>
</feature>
<name>A0ABR9AQD1_9BACT</name>
<organism evidence="2 3">
    <name type="scientific">Echinicola arenosa</name>
    <dbReference type="NCBI Taxonomy" id="2774144"/>
    <lineage>
        <taxon>Bacteria</taxon>
        <taxon>Pseudomonadati</taxon>
        <taxon>Bacteroidota</taxon>
        <taxon>Cytophagia</taxon>
        <taxon>Cytophagales</taxon>
        <taxon>Cyclobacteriaceae</taxon>
        <taxon>Echinicola</taxon>
    </lineage>
</organism>
<comment type="caution">
    <text evidence="2">The sequence shown here is derived from an EMBL/GenBank/DDBJ whole genome shotgun (WGS) entry which is preliminary data.</text>
</comment>
<reference evidence="2 3" key="1">
    <citation type="submission" date="2020-09" db="EMBL/GenBank/DDBJ databases">
        <title>Echinicola sp. CAU 1574 isolated from sand of Sido Beach.</title>
        <authorList>
            <person name="Kim W."/>
        </authorList>
    </citation>
    <scope>NUCLEOTIDE SEQUENCE [LARGE SCALE GENOMIC DNA]</scope>
    <source>
        <strain evidence="2 3">CAU 1574</strain>
    </source>
</reference>
<evidence type="ECO:0000313" key="3">
    <source>
        <dbReference type="Proteomes" id="UP000647133"/>
    </source>
</evidence>
<sequence length="307" mass="33279">MKNIYVLLVLLSISLNVLAQAPQKMSYQAVIRDTNHELVRDATIGLQISILKGSASGSIIYSETYTSNTNTNGLVSLEVGTGEVKQGIFSEIDWGNGSYFIKTETDPSGGTDYSISGTSQLLSVPFALYAENAGGLGWKVKGDTVYTDLSVLIGTSNIDDITPFHAKIPPGLSTGVAIEGSSIDKGNPSIRFYDEEKRASAIGVSLGGNGYFSRNAKLGDFVIRSEGNNIIFATNPTNDFESILIISEDENVGIGTTTPKRKLHVKDVLRLEPRNNAPENPEKGDMYMDNISNKLMVYDGTQWQSCW</sequence>
<dbReference type="RefSeq" id="WP_192011851.1">
    <property type="nucleotide sequence ID" value="NZ_JACYTQ010000009.1"/>
</dbReference>
<dbReference type="EMBL" id="JACYTQ010000009">
    <property type="protein sequence ID" value="MBD8490977.1"/>
    <property type="molecule type" value="Genomic_DNA"/>
</dbReference>
<keyword evidence="3" id="KW-1185">Reference proteome</keyword>
<proteinExistence type="predicted"/>
<accession>A0ABR9AQD1</accession>
<protein>
    <submittedName>
        <fullName evidence="2">Uncharacterized protein</fullName>
    </submittedName>
</protein>
<gene>
    <name evidence="2" type="ORF">IFO69_19650</name>
</gene>
<evidence type="ECO:0000313" key="2">
    <source>
        <dbReference type="EMBL" id="MBD8490977.1"/>
    </source>
</evidence>
<dbReference type="Proteomes" id="UP000647133">
    <property type="component" value="Unassembled WGS sequence"/>
</dbReference>
<keyword evidence="1" id="KW-0732">Signal</keyword>
<evidence type="ECO:0000256" key="1">
    <source>
        <dbReference type="SAM" id="SignalP"/>
    </source>
</evidence>